<feature type="domain" description="THIF-type NAD/FAD binding fold" evidence="2">
    <location>
        <begin position="18"/>
        <end position="257"/>
    </location>
</feature>
<comment type="similarity">
    <text evidence="1">Belongs to the HesA/MoeB/ThiF family.</text>
</comment>
<dbReference type="OrthoDB" id="9804286at2"/>
<protein>
    <submittedName>
        <fullName evidence="3">Thiazole biosynthesis adenylyltransferase ThiF</fullName>
    </submittedName>
</protein>
<comment type="caution">
    <text evidence="3">The sequence shown here is derived from an EMBL/GenBank/DDBJ whole genome shotgun (WGS) entry which is preliminary data.</text>
</comment>
<dbReference type="GO" id="GO:0004792">
    <property type="term" value="F:thiosulfate-cyanide sulfurtransferase activity"/>
    <property type="evidence" value="ECO:0007669"/>
    <property type="project" value="TreeGrafter"/>
</dbReference>
<accession>A0A2W1L5S5</accession>
<dbReference type="SUPFAM" id="SSF69572">
    <property type="entry name" value="Activating enzymes of the ubiquitin-like proteins"/>
    <property type="match status" value="1"/>
</dbReference>
<proteinExistence type="inferred from homology"/>
<dbReference type="InterPro" id="IPR045886">
    <property type="entry name" value="ThiF/MoeB/HesA"/>
</dbReference>
<dbReference type="Proteomes" id="UP000249522">
    <property type="component" value="Unassembled WGS sequence"/>
</dbReference>
<dbReference type="GO" id="GO:0008146">
    <property type="term" value="F:sulfotransferase activity"/>
    <property type="evidence" value="ECO:0007669"/>
    <property type="project" value="TreeGrafter"/>
</dbReference>
<reference evidence="3 4" key="1">
    <citation type="submission" date="2018-06" db="EMBL/GenBank/DDBJ databases">
        <title>Paenibacillus imtechensis sp. nov.</title>
        <authorList>
            <person name="Pinnaka A.K."/>
            <person name="Singh H."/>
            <person name="Kaur M."/>
        </authorList>
    </citation>
    <scope>NUCLEOTIDE SEQUENCE [LARGE SCALE GENOMIC DNA]</scope>
    <source>
        <strain evidence="3 4">SMB1</strain>
    </source>
</reference>
<dbReference type="EMBL" id="QKRB01000053">
    <property type="protein sequence ID" value="PZD94269.1"/>
    <property type="molecule type" value="Genomic_DNA"/>
</dbReference>
<dbReference type="InterPro" id="IPR000594">
    <property type="entry name" value="ThiF_NAD_FAD-bd"/>
</dbReference>
<evidence type="ECO:0000259" key="2">
    <source>
        <dbReference type="Pfam" id="PF00899"/>
    </source>
</evidence>
<dbReference type="FunFam" id="3.40.50.720:FF:000080">
    <property type="entry name" value="Thiazole biosynthesis adenylyltransferase ThiF"/>
    <property type="match status" value="1"/>
</dbReference>
<keyword evidence="3" id="KW-0808">Transferase</keyword>
<dbReference type="Pfam" id="PF00899">
    <property type="entry name" value="ThiF"/>
    <property type="match status" value="1"/>
</dbReference>
<dbReference type="Gene3D" id="3.40.50.720">
    <property type="entry name" value="NAD(P)-binding Rossmann-like Domain"/>
    <property type="match status" value="1"/>
</dbReference>
<keyword evidence="3" id="KW-0548">Nucleotidyltransferase</keyword>
<gene>
    <name evidence="3" type="ORF">DNH61_17800</name>
</gene>
<dbReference type="PANTHER" id="PTHR10953:SF102">
    <property type="entry name" value="ADENYLYLTRANSFERASE AND SULFURTRANSFERASE MOCS3"/>
    <property type="match status" value="1"/>
</dbReference>
<evidence type="ECO:0000256" key="1">
    <source>
        <dbReference type="ARBA" id="ARBA00009919"/>
    </source>
</evidence>
<dbReference type="PANTHER" id="PTHR10953">
    <property type="entry name" value="UBIQUITIN-ACTIVATING ENZYME E1"/>
    <property type="match status" value="1"/>
</dbReference>
<organism evidence="3 4">
    <name type="scientific">Paenibacillus sambharensis</name>
    <dbReference type="NCBI Taxonomy" id="1803190"/>
    <lineage>
        <taxon>Bacteria</taxon>
        <taxon>Bacillati</taxon>
        <taxon>Bacillota</taxon>
        <taxon>Bacilli</taxon>
        <taxon>Bacillales</taxon>
        <taxon>Paenibacillaceae</taxon>
        <taxon>Paenibacillus</taxon>
    </lineage>
</organism>
<name>A0A2W1L5S5_9BACL</name>
<dbReference type="AlphaFoldDB" id="A0A2W1L5S5"/>
<evidence type="ECO:0000313" key="4">
    <source>
        <dbReference type="Proteomes" id="UP000249522"/>
    </source>
</evidence>
<evidence type="ECO:0000313" key="3">
    <source>
        <dbReference type="EMBL" id="PZD94269.1"/>
    </source>
</evidence>
<dbReference type="InterPro" id="IPR035985">
    <property type="entry name" value="Ubiquitin-activating_enz"/>
</dbReference>
<dbReference type="GO" id="GO:0016779">
    <property type="term" value="F:nucleotidyltransferase activity"/>
    <property type="evidence" value="ECO:0007669"/>
    <property type="project" value="UniProtKB-KW"/>
</dbReference>
<dbReference type="CDD" id="cd00757">
    <property type="entry name" value="ThiF_MoeB_HesA_family"/>
    <property type="match status" value="1"/>
</dbReference>
<dbReference type="GO" id="GO:0008641">
    <property type="term" value="F:ubiquitin-like modifier activating enzyme activity"/>
    <property type="evidence" value="ECO:0007669"/>
    <property type="project" value="InterPro"/>
</dbReference>
<keyword evidence="4" id="KW-1185">Reference proteome</keyword>
<sequence length="355" mass="38640">MKQEDIMMNHRIPDEVRYARQIRFKPLAVDGQSLITASKVAVVGMGALGCVIAQHLARGGAGYLRLIDRDIVEASNLQRQILYDEDDVYAVMPKAQAAARRLKAANSSIQVDAMVEDLTPANAEELLKGVDLILDGTDNFSTRYLINDYSVKHGIPWIYGGAVGSGGMMMAIRPGSTPCYRCLFPAAPAPGTTDTCETAGVLSPAIDMAASLQTAEAFKLLSGRSDKLHGSLIQFDIWDTGMTQLKISDSKRADCPCCGLHHYEFLEPDEAHPAVEALCGRSSVQLTPAVPMRLNLDELASRLQAAGTVERNPYLLKLLLPNDQSLVLFPDGRALIQGTNDPDQARRLYTRIMAP</sequence>
<dbReference type="GO" id="GO:0005829">
    <property type="term" value="C:cytosol"/>
    <property type="evidence" value="ECO:0007669"/>
    <property type="project" value="TreeGrafter"/>
</dbReference>